<gene>
    <name evidence="3" type="ORF">GCM10007362_08120</name>
</gene>
<comment type="caution">
    <text evidence="3">The sequence shown here is derived from an EMBL/GenBank/DDBJ whole genome shotgun (WGS) entry which is preliminary data.</text>
</comment>
<evidence type="ECO:0000256" key="2">
    <source>
        <dbReference type="SAM" id="SignalP"/>
    </source>
</evidence>
<dbReference type="Proteomes" id="UP000605427">
    <property type="component" value="Unassembled WGS sequence"/>
</dbReference>
<dbReference type="PROSITE" id="PS51257">
    <property type="entry name" value="PROKAR_LIPOPROTEIN"/>
    <property type="match status" value="1"/>
</dbReference>
<feature type="signal peptide" evidence="2">
    <location>
        <begin position="1"/>
        <end position="26"/>
    </location>
</feature>
<sequence>MGRRKRIQRLLVIGGMGLLLGLAGCAAEKQDGLSNADSASMQETGEAQEEEGSVDENISKTTGLETVNAMATFVGYAKVDELDEASDLILIGTPTQDFVERASTNTYYADGHIQDISTLTDFKIERVIKNEEDVELEDVIRIIEPISIIKQDGVKTILTVEDYVELQKGKTYIIFLGKNTYGRYSVINMNNGRFAIEEDGNSELAVMADSIQEKHSEFQKEVLEKYGLNP</sequence>
<keyword evidence="2" id="KW-0732">Signal</keyword>
<name>A0ABQ1ZPR2_9BACL</name>
<dbReference type="EMBL" id="BMDD01000001">
    <property type="protein sequence ID" value="GGH71227.1"/>
    <property type="molecule type" value="Genomic_DNA"/>
</dbReference>
<feature type="compositionally biased region" description="Polar residues" evidence="1">
    <location>
        <begin position="34"/>
        <end position="45"/>
    </location>
</feature>
<accession>A0ABQ1ZPR2</accession>
<feature type="chain" id="PRO_5045629393" description="Lipoprotein" evidence="2">
    <location>
        <begin position="27"/>
        <end position="230"/>
    </location>
</feature>
<keyword evidence="4" id="KW-1185">Reference proteome</keyword>
<dbReference type="RefSeq" id="WP_172239396.1">
    <property type="nucleotide sequence ID" value="NZ_BMDD01000001.1"/>
</dbReference>
<protein>
    <recommendedName>
        <fullName evidence="5">Lipoprotein</fullName>
    </recommendedName>
</protein>
<evidence type="ECO:0000313" key="4">
    <source>
        <dbReference type="Proteomes" id="UP000605427"/>
    </source>
</evidence>
<proteinExistence type="predicted"/>
<evidence type="ECO:0000256" key="1">
    <source>
        <dbReference type="SAM" id="MobiDB-lite"/>
    </source>
</evidence>
<feature type="region of interest" description="Disordered" evidence="1">
    <location>
        <begin position="34"/>
        <end position="57"/>
    </location>
</feature>
<evidence type="ECO:0008006" key="5">
    <source>
        <dbReference type="Google" id="ProtNLM"/>
    </source>
</evidence>
<reference evidence="4" key="1">
    <citation type="journal article" date="2019" name="Int. J. Syst. Evol. Microbiol.">
        <title>The Global Catalogue of Microorganisms (GCM) 10K type strain sequencing project: providing services to taxonomists for standard genome sequencing and annotation.</title>
        <authorList>
            <consortium name="The Broad Institute Genomics Platform"/>
            <consortium name="The Broad Institute Genome Sequencing Center for Infectious Disease"/>
            <person name="Wu L."/>
            <person name="Ma J."/>
        </authorList>
    </citation>
    <scope>NUCLEOTIDE SEQUENCE [LARGE SCALE GENOMIC DNA]</scope>
    <source>
        <strain evidence="4">CCM 8702</strain>
    </source>
</reference>
<organism evidence="3 4">
    <name type="scientific">Saccharibacillus endophyticus</name>
    <dbReference type="NCBI Taxonomy" id="2060666"/>
    <lineage>
        <taxon>Bacteria</taxon>
        <taxon>Bacillati</taxon>
        <taxon>Bacillota</taxon>
        <taxon>Bacilli</taxon>
        <taxon>Bacillales</taxon>
        <taxon>Paenibacillaceae</taxon>
        <taxon>Saccharibacillus</taxon>
    </lineage>
</organism>
<evidence type="ECO:0000313" key="3">
    <source>
        <dbReference type="EMBL" id="GGH71227.1"/>
    </source>
</evidence>